<keyword evidence="2" id="KW-0540">Nuclease</keyword>
<feature type="domain" description="Putative restriction endonuclease" evidence="1">
    <location>
        <begin position="14"/>
        <end position="177"/>
    </location>
</feature>
<dbReference type="EMBL" id="CP046617">
    <property type="protein sequence ID" value="WCM40024.1"/>
    <property type="molecule type" value="Genomic_DNA"/>
</dbReference>
<sequence>MAQAAKPLKFFTAAEYLAWEEAQPERHELVEGVPYAMAGDSRVHNLLVGNLYALLRPHARARGCRLYTETVKLRIGENTFYYPDLMLVCVGAPPHTHYEESPCLLVEVVSDSTEGIDRREKLWRYLKLPSLQAYLLVDNRQPRVEAYFRGPEGWLYQALGPEMGEGGLGVPCLGVGLSLEEIYEGVELKATS</sequence>
<dbReference type="Gene3D" id="3.90.1570.10">
    <property type="entry name" value="tt1808, chain A"/>
    <property type="match status" value="1"/>
</dbReference>
<evidence type="ECO:0000259" key="1">
    <source>
        <dbReference type="Pfam" id="PF05685"/>
    </source>
</evidence>
<dbReference type="Pfam" id="PF05685">
    <property type="entry name" value="Uma2"/>
    <property type="match status" value="1"/>
</dbReference>
<gene>
    <name evidence="2" type="ORF">GO600_07925</name>
</gene>
<organism evidence="2 3">
    <name type="scientific">Thermus antranikianii</name>
    <dbReference type="NCBI Taxonomy" id="88190"/>
    <lineage>
        <taxon>Bacteria</taxon>
        <taxon>Thermotogati</taxon>
        <taxon>Deinococcota</taxon>
        <taxon>Deinococci</taxon>
        <taxon>Thermales</taxon>
        <taxon>Thermaceae</taxon>
        <taxon>Thermus</taxon>
    </lineage>
</organism>
<name>A0ABY7RQQ9_9DEIN</name>
<protein>
    <submittedName>
        <fullName evidence="2">Uma2 family endonuclease</fullName>
    </submittedName>
</protein>
<proteinExistence type="predicted"/>
<dbReference type="InterPro" id="IPR008538">
    <property type="entry name" value="Uma2"/>
</dbReference>
<keyword evidence="2" id="KW-0255">Endonuclease</keyword>
<dbReference type="SUPFAM" id="SSF52980">
    <property type="entry name" value="Restriction endonuclease-like"/>
    <property type="match status" value="1"/>
</dbReference>
<dbReference type="PANTHER" id="PTHR36558:SF1">
    <property type="entry name" value="RESTRICTION ENDONUCLEASE DOMAIN-CONTAINING PROTEIN-RELATED"/>
    <property type="match status" value="1"/>
</dbReference>
<dbReference type="CDD" id="cd06260">
    <property type="entry name" value="DUF820-like"/>
    <property type="match status" value="1"/>
</dbReference>
<dbReference type="Proteomes" id="UP001317488">
    <property type="component" value="Chromosome"/>
</dbReference>
<dbReference type="PANTHER" id="PTHR36558">
    <property type="entry name" value="GLR1098 PROTEIN"/>
    <property type="match status" value="1"/>
</dbReference>
<dbReference type="InterPro" id="IPR012296">
    <property type="entry name" value="Nuclease_put_TT1808"/>
</dbReference>
<evidence type="ECO:0000313" key="2">
    <source>
        <dbReference type="EMBL" id="WCM40024.1"/>
    </source>
</evidence>
<dbReference type="GO" id="GO:0004519">
    <property type="term" value="F:endonuclease activity"/>
    <property type="evidence" value="ECO:0007669"/>
    <property type="project" value="UniProtKB-KW"/>
</dbReference>
<dbReference type="RefSeq" id="WP_028493094.1">
    <property type="nucleotide sequence ID" value="NZ_CP046617.1"/>
</dbReference>
<keyword evidence="3" id="KW-1185">Reference proteome</keyword>
<evidence type="ECO:0000313" key="3">
    <source>
        <dbReference type="Proteomes" id="UP001317488"/>
    </source>
</evidence>
<keyword evidence="2" id="KW-0378">Hydrolase</keyword>
<accession>A0ABY7RQQ9</accession>
<dbReference type="InterPro" id="IPR011335">
    <property type="entry name" value="Restrct_endonuc-II-like"/>
</dbReference>
<reference evidence="2 3" key="1">
    <citation type="submission" date="2019-12" db="EMBL/GenBank/DDBJ databases">
        <authorList>
            <person name="An T."/>
        </authorList>
    </citation>
    <scope>NUCLEOTIDE SEQUENCE [LARGE SCALE GENOMIC DNA]</scope>
    <source>
        <strain evidence="2 3">JCM 19900</strain>
    </source>
</reference>